<feature type="compositionally biased region" description="Pro residues" evidence="2">
    <location>
        <begin position="492"/>
        <end position="506"/>
    </location>
</feature>
<protein>
    <recommendedName>
        <fullName evidence="5">Proteophosphoglycan ppg4</fullName>
    </recommendedName>
</protein>
<feature type="compositionally biased region" description="Polar residues" evidence="2">
    <location>
        <begin position="23"/>
        <end position="39"/>
    </location>
</feature>
<feature type="compositionally biased region" description="Low complexity" evidence="2">
    <location>
        <begin position="480"/>
        <end position="491"/>
    </location>
</feature>
<proteinExistence type="predicted"/>
<feature type="region of interest" description="Disordered" evidence="2">
    <location>
        <begin position="213"/>
        <end position="240"/>
    </location>
</feature>
<feature type="region of interest" description="Disordered" evidence="2">
    <location>
        <begin position="648"/>
        <end position="732"/>
    </location>
</feature>
<evidence type="ECO:0008006" key="5">
    <source>
        <dbReference type="Google" id="ProtNLM"/>
    </source>
</evidence>
<feature type="compositionally biased region" description="Low complexity" evidence="2">
    <location>
        <begin position="218"/>
        <end position="232"/>
    </location>
</feature>
<feature type="compositionally biased region" description="Low complexity" evidence="2">
    <location>
        <begin position="438"/>
        <end position="450"/>
    </location>
</feature>
<evidence type="ECO:0000256" key="2">
    <source>
        <dbReference type="SAM" id="MobiDB-lite"/>
    </source>
</evidence>
<dbReference type="Proteomes" id="UP001342314">
    <property type="component" value="Unassembled WGS sequence"/>
</dbReference>
<gene>
    <name evidence="3" type="ORF">Rhopal_000996-T1</name>
</gene>
<feature type="region of interest" description="Disordered" evidence="2">
    <location>
        <begin position="337"/>
        <end position="373"/>
    </location>
</feature>
<accession>A0AAV5G6H4</accession>
<organism evidence="3 4">
    <name type="scientific">Rhodotorula paludigena</name>
    <dbReference type="NCBI Taxonomy" id="86838"/>
    <lineage>
        <taxon>Eukaryota</taxon>
        <taxon>Fungi</taxon>
        <taxon>Dikarya</taxon>
        <taxon>Basidiomycota</taxon>
        <taxon>Pucciniomycotina</taxon>
        <taxon>Microbotryomycetes</taxon>
        <taxon>Sporidiobolales</taxon>
        <taxon>Sporidiobolaceae</taxon>
        <taxon>Rhodotorula</taxon>
    </lineage>
</organism>
<dbReference type="EMBL" id="BQKY01000002">
    <property type="protein sequence ID" value="GJN88040.1"/>
    <property type="molecule type" value="Genomic_DNA"/>
</dbReference>
<feature type="compositionally biased region" description="Low complexity" evidence="2">
    <location>
        <begin position="650"/>
        <end position="665"/>
    </location>
</feature>
<evidence type="ECO:0000313" key="4">
    <source>
        <dbReference type="Proteomes" id="UP001342314"/>
    </source>
</evidence>
<dbReference type="AlphaFoldDB" id="A0AAV5G6H4"/>
<sequence length="1033" mass="109380">MAPPYPPTPPAAPALAYRHSLSDFPSSLAPQGTNPQLQRAGTLGHQPYAQPPSPAPPFQHHNSDGTHPYRASTSYGGAQRDGLIPMQESIRLHRERTLRQADEDARASAGAGQQGDRGFGGAGADGGRWGYRKLTKSRPTPQTHHTSVPTTAAPGGSSYPPLPPLGAAPAVQPAYPAAQPPTSFKTSTDRALPGAPVILAPIPYGGYAPAPPPGATHAVSPSVLPSSAAPIAGPSRPHNDPELVAVQRASREALAAEQARLASLREQEQRLVRLTLEQSTASAALEQLRATALARERAAAEERALREAVLSSQSDEARKRREEVRRRIAEEEQVQKALRENERANEAAARGKGKGKAVLRAPPAREEEEDEVDWREREALELAMQLSLQDEEKRRWYGDVHHAGPAASSSQAVESERAGPAAATDLPAEPSEVAALFPSSASDDLAYLDDAPPPAYEYPAHARECDEPGDVIFGPSHPLPDIAAAAPSIAAPAPPTGAAPPRPPRPASYAYPQASYPSFAPYGADESNGAASSSTSLSDAPSVSRSSSGYPSIVASAGSFEDAPPPLQTLQLPESALTLDEQELTPTVEDPFADSHAIATEAGSFVSSARSSSPSSYVPEPSRSEQHDLFAAVLARRAAQRLEEMGVSTPAAVASVEEAAPVAPEQEVTTVEPRGLSRPSPPPRTTSAPPTSAAPPSLLLPPAPAAPTASASAPSTPAVPSPSSFRNDPSHGGLVEDLFSNPAFADEAVLRDVRWGFDESAQGRRFPLAHEGDFPRGAQLSAIEVEGGARPFRAFAVEARTWKGLLVYLMWHGNSRFEAAPHDLQSDKSGRGLQVEIRLDFHRAGAASSSSGVSIRPPRVRVSLTLLSPDPNAPARLDPSFTLATTPSLEPVNPSVQLVLSARPFLPIPLSALAQLLSLAHTASRQQRRLSRQTAVGTSQVLVSPLDPRLVLARAVDLFRRLNGEEVRREDEEDEEADQGDEVGLIDRMKGRLRFGRRKPRLIVGGTGEVQGGDLPEGAMLITPFSIDDPHSD</sequence>
<keyword evidence="1" id="KW-0175">Coiled coil</keyword>
<feature type="compositionally biased region" description="Low complexity" evidence="2">
    <location>
        <begin position="507"/>
        <end position="552"/>
    </location>
</feature>
<feature type="region of interest" description="Disordered" evidence="2">
    <location>
        <begin position="401"/>
        <end position="625"/>
    </location>
</feature>
<evidence type="ECO:0000256" key="1">
    <source>
        <dbReference type="SAM" id="Coils"/>
    </source>
</evidence>
<feature type="region of interest" description="Disordered" evidence="2">
    <location>
        <begin position="1"/>
        <end position="81"/>
    </location>
</feature>
<feature type="coiled-coil region" evidence="1">
    <location>
        <begin position="247"/>
        <end position="274"/>
    </location>
</feature>
<feature type="compositionally biased region" description="Gly residues" evidence="2">
    <location>
        <begin position="112"/>
        <end position="129"/>
    </location>
</feature>
<feature type="region of interest" description="Disordered" evidence="2">
    <location>
        <begin position="99"/>
        <end position="190"/>
    </location>
</feature>
<feature type="compositionally biased region" description="Low complexity" evidence="2">
    <location>
        <begin position="685"/>
        <end position="697"/>
    </location>
</feature>
<feature type="region of interest" description="Disordered" evidence="2">
    <location>
        <begin position="1007"/>
        <end position="1033"/>
    </location>
</feature>
<feature type="compositionally biased region" description="Low complexity" evidence="2">
    <location>
        <begin position="604"/>
        <end position="621"/>
    </location>
</feature>
<keyword evidence="4" id="KW-1185">Reference proteome</keyword>
<feature type="compositionally biased region" description="Low complexity" evidence="2">
    <location>
        <begin position="706"/>
        <end position="724"/>
    </location>
</feature>
<feature type="compositionally biased region" description="Low complexity" evidence="2">
    <location>
        <begin position="167"/>
        <end position="181"/>
    </location>
</feature>
<dbReference type="PROSITE" id="PS50330">
    <property type="entry name" value="UIM"/>
    <property type="match status" value="1"/>
</dbReference>
<feature type="compositionally biased region" description="Polar residues" evidence="2">
    <location>
        <begin position="137"/>
        <end position="150"/>
    </location>
</feature>
<feature type="compositionally biased region" description="Pro residues" evidence="2">
    <location>
        <begin position="1"/>
        <end position="12"/>
    </location>
</feature>
<evidence type="ECO:0000313" key="3">
    <source>
        <dbReference type="EMBL" id="GJN88040.1"/>
    </source>
</evidence>
<dbReference type="InterPro" id="IPR003903">
    <property type="entry name" value="UIM_dom"/>
</dbReference>
<name>A0AAV5G6H4_9BASI</name>
<reference evidence="3 4" key="1">
    <citation type="submission" date="2021-12" db="EMBL/GenBank/DDBJ databases">
        <title>High titer production of polyol ester of fatty acids by Rhodotorula paludigena BS15 towards product separation-free biomass refinery.</title>
        <authorList>
            <person name="Mano J."/>
            <person name="Ono H."/>
            <person name="Tanaka T."/>
            <person name="Naito K."/>
            <person name="Sushida H."/>
            <person name="Ike M."/>
            <person name="Tokuyasu K."/>
            <person name="Kitaoka M."/>
        </authorList>
    </citation>
    <scope>NUCLEOTIDE SEQUENCE [LARGE SCALE GENOMIC DNA]</scope>
    <source>
        <strain evidence="3 4">BS15</strain>
    </source>
</reference>
<comment type="caution">
    <text evidence="3">The sequence shown here is derived from an EMBL/GenBank/DDBJ whole genome shotgun (WGS) entry which is preliminary data.</text>
</comment>